<dbReference type="GO" id="GO:0005737">
    <property type="term" value="C:cytoplasm"/>
    <property type="evidence" value="ECO:0000318"/>
    <property type="project" value="GO_Central"/>
</dbReference>
<name>F0ZML6_DICPU</name>
<dbReference type="OMA" id="PWKQYFS"/>
<keyword evidence="2 3" id="KW-0694">RNA-binding</keyword>
<dbReference type="FunFam" id="3.30.70.330:FF:000383">
    <property type="entry name" value="Sex lethal, isoform D"/>
    <property type="match status" value="1"/>
</dbReference>
<dbReference type="GO" id="GO:1990904">
    <property type="term" value="C:ribonucleoprotein complex"/>
    <property type="evidence" value="ECO:0000318"/>
    <property type="project" value="GO_Central"/>
</dbReference>
<evidence type="ECO:0000256" key="1">
    <source>
        <dbReference type="ARBA" id="ARBA00022737"/>
    </source>
</evidence>
<feature type="domain" description="RRM" evidence="4">
    <location>
        <begin position="267"/>
        <end position="345"/>
    </location>
</feature>
<dbReference type="FunCoup" id="F0ZML6">
    <property type="interactions" value="99"/>
</dbReference>
<dbReference type="SMART" id="SM00360">
    <property type="entry name" value="RRM"/>
    <property type="match status" value="3"/>
</dbReference>
<evidence type="ECO:0000313" key="6">
    <source>
        <dbReference type="Proteomes" id="UP000001064"/>
    </source>
</evidence>
<feature type="domain" description="RRM" evidence="4">
    <location>
        <begin position="17"/>
        <end position="99"/>
    </location>
</feature>
<dbReference type="EMBL" id="GL871082">
    <property type="protein sequence ID" value="EGC34814.1"/>
    <property type="molecule type" value="Genomic_DNA"/>
</dbReference>
<dbReference type="eggNOG" id="KOG0144">
    <property type="taxonomic scope" value="Eukaryota"/>
</dbReference>
<keyword evidence="1" id="KW-0677">Repeat</keyword>
<dbReference type="VEuPathDB" id="AmoebaDB:DICPUDRAFT_152921"/>
<sequence length="348" mass="40025">MQSIQQQQQQQQQLNGFTVFVGHIPSSMNEEGVSNIFGKFGNIIDITIIKDKRTNVSKGCAFITFSTKEEADMAINTVNESNTFLENMNKPLQVKYSDNEIEKMERKLFIGMLGTADEDQVRQIFGNFGIIEELTVVREKDGKPKGYGFIKFSTRDESENALRELDQKHTVPGSNLPLIVKFADTERQKRKKLLGQPTPQQPSFSFYQQQPPQTGYPFFYGQNQQMAQAMNGYRNYQQPNMNFGMMQNPAFDYSQQQNQQQQPSESNDLFIYYLPFTYGDEELKQLFSPYGNVVSSKVFIDKNTQQSKCFGFVSYDNTQSAIQAIQELNGRAIEGKKLKVNFKREKQF</sequence>
<dbReference type="GO" id="GO:0005634">
    <property type="term" value="C:nucleus"/>
    <property type="evidence" value="ECO:0000318"/>
    <property type="project" value="GO_Central"/>
</dbReference>
<dbReference type="OrthoDB" id="410044at2759"/>
<evidence type="ECO:0000313" key="5">
    <source>
        <dbReference type="EMBL" id="EGC34814.1"/>
    </source>
</evidence>
<dbReference type="GeneID" id="10499125"/>
<dbReference type="KEGG" id="dpp:DICPUDRAFT_152921"/>
<dbReference type="GO" id="GO:0010629">
    <property type="term" value="P:negative regulation of gene expression"/>
    <property type="evidence" value="ECO:0007669"/>
    <property type="project" value="UniProtKB-ARBA"/>
</dbReference>
<dbReference type="SUPFAM" id="SSF54928">
    <property type="entry name" value="RNA-binding domain, RBD"/>
    <property type="match status" value="2"/>
</dbReference>
<dbReference type="InterPro" id="IPR035979">
    <property type="entry name" value="RBD_domain_sf"/>
</dbReference>
<dbReference type="GO" id="GO:0003729">
    <property type="term" value="F:mRNA binding"/>
    <property type="evidence" value="ECO:0000318"/>
    <property type="project" value="GO_Central"/>
</dbReference>
<keyword evidence="6" id="KW-1185">Reference proteome</keyword>
<dbReference type="STRING" id="5786.F0ZML6"/>
<dbReference type="Proteomes" id="UP000001064">
    <property type="component" value="Unassembled WGS sequence"/>
</dbReference>
<dbReference type="FunFam" id="3.30.70.330:FF:000013">
    <property type="entry name" value="CUGBP Elav-like family member 1 isoform 2"/>
    <property type="match status" value="1"/>
</dbReference>
<evidence type="ECO:0000256" key="2">
    <source>
        <dbReference type="ARBA" id="ARBA00022884"/>
    </source>
</evidence>
<organism evidence="5 6">
    <name type="scientific">Dictyostelium purpureum</name>
    <name type="common">Slime mold</name>
    <dbReference type="NCBI Taxonomy" id="5786"/>
    <lineage>
        <taxon>Eukaryota</taxon>
        <taxon>Amoebozoa</taxon>
        <taxon>Evosea</taxon>
        <taxon>Eumycetozoa</taxon>
        <taxon>Dictyostelia</taxon>
        <taxon>Dictyosteliales</taxon>
        <taxon>Dictyosteliaceae</taxon>
        <taxon>Dictyostelium</taxon>
    </lineage>
</organism>
<proteinExistence type="predicted"/>
<dbReference type="CDD" id="cd12362">
    <property type="entry name" value="RRM3_CELF1-6"/>
    <property type="match status" value="1"/>
</dbReference>
<dbReference type="AlphaFoldDB" id="F0ZML6"/>
<dbReference type="RefSeq" id="XP_003288671.1">
    <property type="nucleotide sequence ID" value="XM_003288623.1"/>
</dbReference>
<evidence type="ECO:0000259" key="4">
    <source>
        <dbReference type="PROSITE" id="PS50102"/>
    </source>
</evidence>
<dbReference type="PROSITE" id="PS50102">
    <property type="entry name" value="RRM"/>
    <property type="match status" value="3"/>
</dbReference>
<feature type="domain" description="RRM" evidence="4">
    <location>
        <begin position="106"/>
        <end position="185"/>
    </location>
</feature>
<dbReference type="InParanoid" id="F0ZML6"/>
<gene>
    <name evidence="5" type="ORF">DICPUDRAFT_152921</name>
</gene>
<dbReference type="GO" id="GO:0009967">
    <property type="term" value="P:positive regulation of signal transduction"/>
    <property type="evidence" value="ECO:0007669"/>
    <property type="project" value="UniProtKB-ARBA"/>
</dbReference>
<dbReference type="InterPro" id="IPR000504">
    <property type="entry name" value="RRM_dom"/>
</dbReference>
<reference evidence="6" key="1">
    <citation type="journal article" date="2011" name="Genome Biol.">
        <title>Comparative genomics of the social amoebae Dictyostelium discoideum and Dictyostelium purpureum.</title>
        <authorList>
            <consortium name="US DOE Joint Genome Institute (JGI-PGF)"/>
            <person name="Sucgang R."/>
            <person name="Kuo A."/>
            <person name="Tian X."/>
            <person name="Salerno W."/>
            <person name="Parikh A."/>
            <person name="Feasley C.L."/>
            <person name="Dalin E."/>
            <person name="Tu H."/>
            <person name="Huang E."/>
            <person name="Barry K."/>
            <person name="Lindquist E."/>
            <person name="Shapiro H."/>
            <person name="Bruce D."/>
            <person name="Schmutz J."/>
            <person name="Salamov A."/>
            <person name="Fey P."/>
            <person name="Gaudet P."/>
            <person name="Anjard C."/>
            <person name="Babu M.M."/>
            <person name="Basu S."/>
            <person name="Bushmanova Y."/>
            <person name="van der Wel H."/>
            <person name="Katoh-Kurasawa M."/>
            <person name="Dinh C."/>
            <person name="Coutinho P.M."/>
            <person name="Saito T."/>
            <person name="Elias M."/>
            <person name="Schaap P."/>
            <person name="Kay R.R."/>
            <person name="Henrissat B."/>
            <person name="Eichinger L."/>
            <person name="Rivero F."/>
            <person name="Putnam N.H."/>
            <person name="West C.M."/>
            <person name="Loomis W.F."/>
            <person name="Chisholm R.L."/>
            <person name="Shaulsky G."/>
            <person name="Strassmann J.E."/>
            <person name="Queller D.C."/>
            <person name="Kuspa A."/>
            <person name="Grigoriev I.V."/>
        </authorList>
    </citation>
    <scope>NUCLEOTIDE SEQUENCE [LARGE SCALE GENOMIC DNA]</scope>
    <source>
        <strain evidence="6">QSDP1</strain>
    </source>
</reference>
<evidence type="ECO:0000256" key="3">
    <source>
        <dbReference type="PROSITE-ProRule" id="PRU00176"/>
    </source>
</evidence>
<accession>F0ZML6</accession>
<protein>
    <recommendedName>
        <fullName evidence="4">RRM domain-containing protein</fullName>
    </recommendedName>
</protein>
<dbReference type="InterPro" id="IPR012677">
    <property type="entry name" value="Nucleotide-bd_a/b_plait_sf"/>
</dbReference>
<dbReference type="Gene3D" id="3.30.70.330">
    <property type="match status" value="3"/>
</dbReference>
<dbReference type="Pfam" id="PF00076">
    <property type="entry name" value="RRM_1"/>
    <property type="match status" value="3"/>
</dbReference>
<dbReference type="PANTHER" id="PTHR10352">
    <property type="entry name" value="EUKARYOTIC TRANSLATION INITIATION FACTOR 3 SUBUNIT G"/>
    <property type="match status" value="1"/>
</dbReference>